<dbReference type="InterPro" id="IPR032675">
    <property type="entry name" value="LRR_dom_sf"/>
</dbReference>
<evidence type="ECO:0000256" key="2">
    <source>
        <dbReference type="ARBA" id="ARBA00009592"/>
    </source>
</evidence>
<keyword evidence="13" id="KW-0723">Serine/threonine-protein kinase</keyword>
<sequence length="343" mass="38788">MASLTLCLLFLLVGFSLSLDHHQNLHGLCIESEKAALLNFIQGFNPSARFASWRVDEDCCKWKGVACNNRTGHIHALDLRSQNPIDFLQGTIPRCVDNFLTMARIEAVPSYVYDPDTAYRKDLLQTLIKRDNIRIIVFLIDLSTNQLSGEIPVELTRLVRLIGLNLSHNNLIGPIPSAIGALKDLDFLDLSRNKLSCSIPPEMANLTMAVLNLSYNNLSGKIPLGPPFLELDASSFMKNEKLCGHPLKKACSEPFYEDPQCKVKIQQDMEREDKDHDELPSFYISLGIGFITAIWVYWTVLLLNESWREVFLKFVDKVVERILIMATVSGARSRTKLEKLVPR</sequence>
<evidence type="ECO:0000256" key="7">
    <source>
        <dbReference type="ARBA" id="ARBA00022989"/>
    </source>
</evidence>
<evidence type="ECO:0000256" key="10">
    <source>
        <dbReference type="SAM" id="Phobius"/>
    </source>
</evidence>
<proteinExistence type="inferred from homology"/>
<dbReference type="Pfam" id="PF00560">
    <property type="entry name" value="LRR_1"/>
    <property type="match status" value="3"/>
</dbReference>
<evidence type="ECO:0000256" key="6">
    <source>
        <dbReference type="ARBA" id="ARBA00022737"/>
    </source>
</evidence>
<evidence type="ECO:0000256" key="9">
    <source>
        <dbReference type="ARBA" id="ARBA00023180"/>
    </source>
</evidence>
<keyword evidence="4 10" id="KW-0812">Transmembrane</keyword>
<evidence type="ECO:0000313" key="14">
    <source>
        <dbReference type="Proteomes" id="UP000231279"/>
    </source>
</evidence>
<dbReference type="GO" id="GO:0016020">
    <property type="term" value="C:membrane"/>
    <property type="evidence" value="ECO:0007669"/>
    <property type="project" value="UniProtKB-SubCell"/>
</dbReference>
<keyword evidence="8 10" id="KW-0472">Membrane</keyword>
<evidence type="ECO:0000256" key="1">
    <source>
        <dbReference type="ARBA" id="ARBA00004479"/>
    </source>
</evidence>
<accession>A0A2G9I8E0</accession>
<feature type="signal peptide" evidence="11">
    <location>
        <begin position="1"/>
        <end position="18"/>
    </location>
</feature>
<dbReference type="SUPFAM" id="SSF52058">
    <property type="entry name" value="L domain-like"/>
    <property type="match status" value="1"/>
</dbReference>
<evidence type="ECO:0000259" key="12">
    <source>
        <dbReference type="Pfam" id="PF08263"/>
    </source>
</evidence>
<protein>
    <submittedName>
        <fullName evidence="13">Non-specific serine/threonine protein kinase</fullName>
        <ecNumber evidence="13">2.7.11.1</ecNumber>
    </submittedName>
</protein>
<evidence type="ECO:0000256" key="8">
    <source>
        <dbReference type="ARBA" id="ARBA00023136"/>
    </source>
</evidence>
<dbReference type="STRING" id="429701.A0A2G9I8E0"/>
<dbReference type="InterPro" id="IPR013210">
    <property type="entry name" value="LRR_N_plant-typ"/>
</dbReference>
<dbReference type="PANTHER" id="PTHR48063">
    <property type="entry name" value="LRR RECEPTOR-LIKE KINASE"/>
    <property type="match status" value="1"/>
</dbReference>
<dbReference type="Proteomes" id="UP000231279">
    <property type="component" value="Unassembled WGS sequence"/>
</dbReference>
<feature type="chain" id="PRO_5013681560" evidence="11">
    <location>
        <begin position="19"/>
        <end position="343"/>
    </location>
</feature>
<dbReference type="GO" id="GO:0004674">
    <property type="term" value="F:protein serine/threonine kinase activity"/>
    <property type="evidence" value="ECO:0007669"/>
    <property type="project" value="UniProtKB-KW"/>
</dbReference>
<gene>
    <name evidence="13" type="ORF">CDL12_01240</name>
</gene>
<evidence type="ECO:0000256" key="3">
    <source>
        <dbReference type="ARBA" id="ARBA00022614"/>
    </source>
</evidence>
<dbReference type="Gene3D" id="3.80.10.10">
    <property type="entry name" value="Ribonuclease Inhibitor"/>
    <property type="match status" value="1"/>
</dbReference>
<feature type="transmembrane region" description="Helical" evidence="10">
    <location>
        <begin position="282"/>
        <end position="303"/>
    </location>
</feature>
<feature type="domain" description="Leucine-rich repeat-containing N-terminal plant-type" evidence="12">
    <location>
        <begin position="31"/>
        <end position="68"/>
    </location>
</feature>
<evidence type="ECO:0000313" key="13">
    <source>
        <dbReference type="EMBL" id="PIN26018.1"/>
    </source>
</evidence>
<dbReference type="EC" id="2.7.11.1" evidence="13"/>
<keyword evidence="9" id="KW-0325">Glycoprotein</keyword>
<evidence type="ECO:0000256" key="5">
    <source>
        <dbReference type="ARBA" id="ARBA00022729"/>
    </source>
</evidence>
<comment type="similarity">
    <text evidence="2">Belongs to the RLP family.</text>
</comment>
<keyword evidence="14" id="KW-1185">Reference proteome</keyword>
<dbReference type="EMBL" id="NKXS01000158">
    <property type="protein sequence ID" value="PIN26018.1"/>
    <property type="molecule type" value="Genomic_DNA"/>
</dbReference>
<comment type="subcellular location">
    <subcellularLocation>
        <location evidence="1">Membrane</location>
        <topology evidence="1">Single-pass type I membrane protein</topology>
    </subcellularLocation>
</comment>
<dbReference type="PANTHER" id="PTHR48063:SF103">
    <property type="entry name" value="LEUCINE-RICH RECEPTOR-LIKE KINASE FAMILY PROTEIN"/>
    <property type="match status" value="1"/>
</dbReference>
<dbReference type="InterPro" id="IPR046956">
    <property type="entry name" value="RLP23-like"/>
</dbReference>
<evidence type="ECO:0000256" key="11">
    <source>
        <dbReference type="SAM" id="SignalP"/>
    </source>
</evidence>
<keyword evidence="13" id="KW-0808">Transferase</keyword>
<dbReference type="AlphaFoldDB" id="A0A2G9I8E0"/>
<organism evidence="13 14">
    <name type="scientific">Handroanthus impetiginosus</name>
    <dbReference type="NCBI Taxonomy" id="429701"/>
    <lineage>
        <taxon>Eukaryota</taxon>
        <taxon>Viridiplantae</taxon>
        <taxon>Streptophyta</taxon>
        <taxon>Embryophyta</taxon>
        <taxon>Tracheophyta</taxon>
        <taxon>Spermatophyta</taxon>
        <taxon>Magnoliopsida</taxon>
        <taxon>eudicotyledons</taxon>
        <taxon>Gunneridae</taxon>
        <taxon>Pentapetalae</taxon>
        <taxon>asterids</taxon>
        <taxon>lamiids</taxon>
        <taxon>Lamiales</taxon>
        <taxon>Bignoniaceae</taxon>
        <taxon>Crescentiina</taxon>
        <taxon>Tabebuia alliance</taxon>
        <taxon>Handroanthus</taxon>
    </lineage>
</organism>
<comment type="caution">
    <text evidence="13">The sequence shown here is derived from an EMBL/GenBank/DDBJ whole genome shotgun (WGS) entry which is preliminary data.</text>
</comment>
<name>A0A2G9I8E0_9LAMI</name>
<dbReference type="InterPro" id="IPR001611">
    <property type="entry name" value="Leu-rich_rpt"/>
</dbReference>
<evidence type="ECO:0000256" key="4">
    <source>
        <dbReference type="ARBA" id="ARBA00022692"/>
    </source>
</evidence>
<dbReference type="Pfam" id="PF08263">
    <property type="entry name" value="LRRNT_2"/>
    <property type="match status" value="1"/>
</dbReference>
<keyword evidence="6" id="KW-0677">Repeat</keyword>
<keyword evidence="3" id="KW-0433">Leucine-rich repeat</keyword>
<dbReference type="FunFam" id="3.80.10.10:FF:000111">
    <property type="entry name" value="LRR receptor-like serine/threonine-protein kinase ERECTA"/>
    <property type="match status" value="1"/>
</dbReference>
<keyword evidence="5 11" id="KW-0732">Signal</keyword>
<keyword evidence="13" id="KW-0418">Kinase</keyword>
<reference evidence="14" key="1">
    <citation type="journal article" date="2018" name="Gigascience">
        <title>Genome assembly of the Pink Ipe (Handroanthus impetiginosus, Bignoniaceae), a highly valued, ecologically keystone Neotropical timber forest tree.</title>
        <authorList>
            <person name="Silva-Junior O.B."/>
            <person name="Grattapaglia D."/>
            <person name="Novaes E."/>
            <person name="Collevatti R.G."/>
        </authorList>
    </citation>
    <scope>NUCLEOTIDE SEQUENCE [LARGE SCALE GENOMIC DNA]</scope>
    <source>
        <strain evidence="14">cv. UFG-1</strain>
    </source>
</reference>
<dbReference type="OrthoDB" id="1748906at2759"/>
<keyword evidence="7 10" id="KW-1133">Transmembrane helix</keyword>